<accession>A0ABW9RVX1</accession>
<evidence type="ECO:0000313" key="3">
    <source>
        <dbReference type="Proteomes" id="UP000798808"/>
    </source>
</evidence>
<keyword evidence="1" id="KW-0732">Signal</keyword>
<feature type="signal peptide" evidence="1">
    <location>
        <begin position="1"/>
        <end position="19"/>
    </location>
</feature>
<keyword evidence="3" id="KW-1185">Reference proteome</keyword>
<dbReference type="Proteomes" id="UP000798808">
    <property type="component" value="Unassembled WGS sequence"/>
</dbReference>
<sequence>MARLSSILIFFLSCSCAFGQYKNFNTEESIWRNGVIKLEDGQAIQGEINFNFVSDVLKVRQSEDEPGEIFNPNKVLYFELKEGDQKALFYSLPYDFNEDGRYKPAFFEVVYQNGKDVLLARHIFEYKEDDFVNDPVLGYTHNPKQEDVYRTIYLATRGEIFPVLKGRVKDFWSFIFDRGMALGSDNYNESAKYSKSKTEKEKVKYKNILKEDLGMLFPEAYYDLKKFIKANKIDMDKVEGWKSIIDYKNQLNK</sequence>
<comment type="caution">
    <text evidence="2">The sequence shown here is derived from an EMBL/GenBank/DDBJ whole genome shotgun (WGS) entry which is preliminary data.</text>
</comment>
<feature type="chain" id="PRO_5046010265" evidence="1">
    <location>
        <begin position="20"/>
        <end position="253"/>
    </location>
</feature>
<evidence type="ECO:0000256" key="1">
    <source>
        <dbReference type="SAM" id="SignalP"/>
    </source>
</evidence>
<evidence type="ECO:0000313" key="2">
    <source>
        <dbReference type="EMBL" id="MTI27155.1"/>
    </source>
</evidence>
<dbReference type="PROSITE" id="PS51257">
    <property type="entry name" value="PROKAR_LIPOPROTEIN"/>
    <property type="match status" value="1"/>
</dbReference>
<gene>
    <name evidence="2" type="ORF">E1163_19530</name>
</gene>
<name>A0ABW9RVX1_9BACT</name>
<dbReference type="RefSeq" id="WP_155174159.1">
    <property type="nucleotide sequence ID" value="NZ_BAAAFL010000006.1"/>
</dbReference>
<organism evidence="2 3">
    <name type="scientific">Fulvivirga kasyanovii</name>
    <dbReference type="NCBI Taxonomy" id="396812"/>
    <lineage>
        <taxon>Bacteria</taxon>
        <taxon>Pseudomonadati</taxon>
        <taxon>Bacteroidota</taxon>
        <taxon>Cytophagia</taxon>
        <taxon>Cytophagales</taxon>
        <taxon>Fulvivirgaceae</taxon>
        <taxon>Fulvivirga</taxon>
    </lineage>
</organism>
<proteinExistence type="predicted"/>
<reference evidence="2 3" key="1">
    <citation type="submission" date="2019-02" db="EMBL/GenBank/DDBJ databases">
        <authorList>
            <person name="Goldberg S.R."/>
            <person name="Haltli B.A."/>
            <person name="Correa H."/>
            <person name="Russell K.G."/>
        </authorList>
    </citation>
    <scope>NUCLEOTIDE SEQUENCE [LARGE SCALE GENOMIC DNA]</scope>
    <source>
        <strain evidence="2 3">JCM 16186</strain>
    </source>
</reference>
<dbReference type="EMBL" id="SMLW01000615">
    <property type="protein sequence ID" value="MTI27155.1"/>
    <property type="molecule type" value="Genomic_DNA"/>
</dbReference>
<protein>
    <submittedName>
        <fullName evidence="2">Uncharacterized protein</fullName>
    </submittedName>
</protein>